<proteinExistence type="predicted"/>
<dbReference type="RefSeq" id="XP_052747996.1">
    <property type="nucleotide sequence ID" value="XM_052892036.1"/>
</dbReference>
<dbReference type="Pfam" id="PF00078">
    <property type="entry name" value="RVT_1"/>
    <property type="match status" value="1"/>
</dbReference>
<dbReference type="SUPFAM" id="SSF56672">
    <property type="entry name" value="DNA/RNA polymerases"/>
    <property type="match status" value="1"/>
</dbReference>
<dbReference type="InterPro" id="IPR043502">
    <property type="entry name" value="DNA/RNA_pol_sf"/>
</dbReference>
<dbReference type="InterPro" id="IPR000477">
    <property type="entry name" value="RT_dom"/>
</dbReference>
<feature type="domain" description="Reverse transcriptase" evidence="2">
    <location>
        <begin position="581"/>
        <end position="866"/>
    </location>
</feature>
<evidence type="ECO:0000259" key="2">
    <source>
        <dbReference type="PROSITE" id="PS50878"/>
    </source>
</evidence>
<organism evidence="3 4">
    <name type="scientific">Galleria mellonella</name>
    <name type="common">Greater wax moth</name>
    <dbReference type="NCBI Taxonomy" id="7137"/>
    <lineage>
        <taxon>Eukaryota</taxon>
        <taxon>Metazoa</taxon>
        <taxon>Ecdysozoa</taxon>
        <taxon>Arthropoda</taxon>
        <taxon>Hexapoda</taxon>
        <taxon>Insecta</taxon>
        <taxon>Pterygota</taxon>
        <taxon>Neoptera</taxon>
        <taxon>Endopterygota</taxon>
        <taxon>Lepidoptera</taxon>
        <taxon>Glossata</taxon>
        <taxon>Ditrysia</taxon>
        <taxon>Pyraloidea</taxon>
        <taxon>Pyralidae</taxon>
        <taxon>Galleriinae</taxon>
        <taxon>Galleria</taxon>
    </lineage>
</organism>
<accession>A0ABM3M978</accession>
<dbReference type="GeneID" id="128200050"/>
<reference evidence="4" key="1">
    <citation type="submission" date="2025-08" db="UniProtKB">
        <authorList>
            <consortium name="RefSeq"/>
        </authorList>
    </citation>
    <scope>IDENTIFICATION</scope>
    <source>
        <tissue evidence="4">Whole larvae</tissue>
    </source>
</reference>
<keyword evidence="3" id="KW-1185">Reference proteome</keyword>
<dbReference type="PROSITE" id="PS50878">
    <property type="entry name" value="RT_POL"/>
    <property type="match status" value="1"/>
</dbReference>
<evidence type="ECO:0000256" key="1">
    <source>
        <dbReference type="SAM" id="MobiDB-lite"/>
    </source>
</evidence>
<protein>
    <submittedName>
        <fullName evidence="4">Uncharacterized protein LOC128200050</fullName>
    </submittedName>
</protein>
<dbReference type="PANTHER" id="PTHR35450">
    <property type="entry name" value="REVERSE TRANSCRIPTASE DOMAIN-CONTAINING PROTEIN"/>
    <property type="match status" value="1"/>
</dbReference>
<gene>
    <name evidence="4" type="primary">LOC128200050</name>
</gene>
<evidence type="ECO:0000313" key="4">
    <source>
        <dbReference type="RefSeq" id="XP_052747996.1"/>
    </source>
</evidence>
<name>A0ABM3M978_GALME</name>
<evidence type="ECO:0000313" key="3">
    <source>
        <dbReference type="Proteomes" id="UP001652740"/>
    </source>
</evidence>
<sequence length="1107" mass="128610">MSSSNSSLSVDVAQEAAAMDPVPTTDIVRARKKWTKDMNMFIWRTYLIITALETKVKGYLEPLHRQFVEKYPDMKVSKQRVGNQRRAILRNKLLPSIVLTDLRKEVSEILNQENQLLPETTFARNSSRRINWTNDMNESIIKSYYKITQLETNKCAYRKQLHASVIDQFPQLEHLSEQRIADQRRAIIVNKYITDQRLEEIKREVESVLTTPNLQLSLENQICASTNSSRPNNIQTIQTSISQNTSINSQDNDQMTDTNNHYYNRSKSITYTNSQLDLHIMAKFEETLSRFKDTNPTERPYIPKQKVSRKLKYIINYINTKLLSKQITENENFIKTHTTLYCAAFTAAICNGTKIKEQRTDIHQTIYTPVWQQRLRKKIEDLRRDIGRMIQYMRGNRSRRLKQHIDNIKNTYKIHTKHEEPNITDNQVLDTLKQKLNAATSRLKRYVNCTLRKKQNSQFINSEKQFYRQLTLNTQNTPTGANTQSTVTMPSAEDLLVHRFWSNIWANPVSHNDAAGWIKTNAQLLDKITAMQYEHVPIQVFDDVIKKMHNWKAPGTDNIHNYWYKKFSRLHPILHNHINSFIENPDTIPEFVTEGITYMIPKDQEHQDPGKYRPITCLQNIYKIVTSCLTNLIYNHIERNNILSEEQKGCRKNSRGCKEQLTIDTIAMKIVSLRKKDFSVMYIDYCKAFDSVPHSWLLYILHHYKIHPNIIALLESTMKHWKTKLKLINGSNIIQTADIPIRRGIFQGDALSPLWFCLALNPLSQILNESDAGLKISSDENETKLSHLMFMDDIKLYSNDIQTLHKLADLTQTFSNDICMQFAVDKCKSLTISNGKIINAEYELNSGDLIEPLDPHSSYKYLGFQQSRQIHQKQVKQDLIKKFKHRLNALLRSQLNSRNLTKAINTYAIPVLTYSFGIINWTKTDLKNLQRIINTTLTTHRKHHPKSCIQRLTLPRHEGGRGISDITNLHNKQITNLRNYFYTRAVKSNLHKVIIETDMRLTPLNLRDRTTQGNEKITDNKDKILTWQQKSLHGRHQKDLQQHHVDKKASNAWLIHGDLFPETEAFAMAIQDQFILDDLYPVAGCGPRKRGSGGSQRYVSVGGGGRA</sequence>
<dbReference type="PANTHER" id="PTHR35450:SF2">
    <property type="entry name" value="REVERSE TRANSCRIPTASE DOMAIN-CONTAINING PROTEIN"/>
    <property type="match status" value="1"/>
</dbReference>
<dbReference type="Proteomes" id="UP001652740">
    <property type="component" value="Unplaced"/>
</dbReference>
<feature type="region of interest" description="Disordered" evidence="1">
    <location>
        <begin position="1086"/>
        <end position="1107"/>
    </location>
</feature>
<dbReference type="CDD" id="cd01650">
    <property type="entry name" value="RT_nLTR_like"/>
    <property type="match status" value="1"/>
</dbReference>